<evidence type="ECO:0000313" key="2">
    <source>
        <dbReference type="Proteomes" id="UP000273807"/>
    </source>
</evidence>
<name>A0A3N0BU71_9MICC</name>
<comment type="caution">
    <text evidence="1">The sequence shown here is derived from an EMBL/GenBank/DDBJ whole genome shotgun (WGS) entry which is preliminary data.</text>
</comment>
<dbReference type="RefSeq" id="WP_123255966.1">
    <property type="nucleotide sequence ID" value="NZ_RBED01000112.1"/>
</dbReference>
<reference evidence="1 2" key="1">
    <citation type="submission" date="2018-10" db="EMBL/GenBank/DDBJ databases">
        <title>Genome sequencing of Arthrobacter oryzae TNB02.</title>
        <authorList>
            <person name="Cho Y.-J."/>
            <person name="Cho A."/>
            <person name="Kim O.-S."/>
        </authorList>
    </citation>
    <scope>NUCLEOTIDE SEQUENCE [LARGE SCALE GENOMIC DNA]</scope>
    <source>
        <strain evidence="1 2">TNB02</strain>
    </source>
</reference>
<proteinExistence type="predicted"/>
<dbReference type="OrthoDB" id="4950466at2"/>
<dbReference type="AlphaFoldDB" id="A0A3N0BU71"/>
<dbReference type="EMBL" id="RBED01000112">
    <property type="protein sequence ID" value="RNL52736.1"/>
    <property type="molecule type" value="Genomic_DNA"/>
</dbReference>
<accession>A0A3N0BU71</accession>
<gene>
    <name evidence="1" type="ORF">D7003_13580</name>
</gene>
<keyword evidence="2" id="KW-1185">Reference proteome</keyword>
<evidence type="ECO:0000313" key="1">
    <source>
        <dbReference type="EMBL" id="RNL52736.1"/>
    </source>
</evidence>
<protein>
    <submittedName>
        <fullName evidence="1">Uncharacterized protein</fullName>
    </submittedName>
</protein>
<dbReference type="Proteomes" id="UP000273807">
    <property type="component" value="Unassembled WGS sequence"/>
</dbReference>
<organism evidence="1 2">
    <name type="scientific">Arthrobacter oryzae</name>
    <dbReference type="NCBI Taxonomy" id="409290"/>
    <lineage>
        <taxon>Bacteria</taxon>
        <taxon>Bacillati</taxon>
        <taxon>Actinomycetota</taxon>
        <taxon>Actinomycetes</taxon>
        <taxon>Micrococcales</taxon>
        <taxon>Micrococcaceae</taxon>
        <taxon>Arthrobacter</taxon>
    </lineage>
</organism>
<sequence length="101" mass="10800">MTTHRQIIADQLKADNPGFIVKAFAASAPDNLGKGKAQVSVYRDSLRPNQNSLDSTLKVQVIANAGSTIAAEDDLDAALDQVILSLERIPGVNWTEGLLKV</sequence>